<feature type="compositionally biased region" description="Basic and acidic residues" evidence="1">
    <location>
        <begin position="65"/>
        <end position="75"/>
    </location>
</feature>
<feature type="region of interest" description="Disordered" evidence="1">
    <location>
        <begin position="33"/>
        <end position="94"/>
    </location>
</feature>
<proteinExistence type="predicted"/>
<gene>
    <name evidence="3" type="ORF">G4223_19400</name>
</gene>
<evidence type="ECO:0000256" key="2">
    <source>
        <dbReference type="SAM" id="SignalP"/>
    </source>
</evidence>
<evidence type="ECO:0000313" key="4">
    <source>
        <dbReference type="Proteomes" id="UP000480684"/>
    </source>
</evidence>
<evidence type="ECO:0000313" key="3">
    <source>
        <dbReference type="EMBL" id="NFV82282.1"/>
    </source>
</evidence>
<organism evidence="3 4">
    <name type="scientific">Magnetospirillum aberrantis SpK</name>
    <dbReference type="NCBI Taxonomy" id="908842"/>
    <lineage>
        <taxon>Bacteria</taxon>
        <taxon>Pseudomonadati</taxon>
        <taxon>Pseudomonadota</taxon>
        <taxon>Alphaproteobacteria</taxon>
        <taxon>Rhodospirillales</taxon>
        <taxon>Rhodospirillaceae</taxon>
        <taxon>Magnetospirillum</taxon>
    </lineage>
</organism>
<dbReference type="EMBL" id="JAAIYP010000047">
    <property type="protein sequence ID" value="NFV82282.1"/>
    <property type="molecule type" value="Genomic_DNA"/>
</dbReference>
<name>A0A7C9QWM1_9PROT</name>
<accession>A0A7C9QWM1</accession>
<evidence type="ECO:0000256" key="1">
    <source>
        <dbReference type="SAM" id="MobiDB-lite"/>
    </source>
</evidence>
<feature type="signal peptide" evidence="2">
    <location>
        <begin position="1"/>
        <end position="24"/>
    </location>
</feature>
<comment type="caution">
    <text evidence="3">The sequence shown here is derived from an EMBL/GenBank/DDBJ whole genome shotgun (WGS) entry which is preliminary data.</text>
</comment>
<dbReference type="AlphaFoldDB" id="A0A7C9QWM1"/>
<evidence type="ECO:0008006" key="5">
    <source>
        <dbReference type="Google" id="ProtNLM"/>
    </source>
</evidence>
<keyword evidence="4" id="KW-1185">Reference proteome</keyword>
<reference evidence="3 4" key="1">
    <citation type="submission" date="2020-02" db="EMBL/GenBank/DDBJ databases">
        <authorList>
            <person name="Dziuba M."/>
            <person name="Kuznetsov B."/>
            <person name="Mardanov A."/>
            <person name="Ravin N."/>
            <person name="Grouzdev D."/>
        </authorList>
    </citation>
    <scope>NUCLEOTIDE SEQUENCE [LARGE SCALE GENOMIC DNA]</scope>
    <source>
        <strain evidence="3 4">SpK</strain>
    </source>
</reference>
<keyword evidence="2" id="KW-0732">Signal</keyword>
<sequence length="94" mass="10326">MLGKMLIHGLAAAALIGSAAYAYAETRNNAPFPAQAAQQQQVTPGQTGDAVATQARDNGYLTAPRQDRKELERAKKHEKRHDKRHRDDDDGDDD</sequence>
<dbReference type="RefSeq" id="WP_163683154.1">
    <property type="nucleotide sequence ID" value="NZ_JAAIYP010000047.1"/>
</dbReference>
<protein>
    <recommendedName>
        <fullName evidence="5">DUF4148 domain-containing protein</fullName>
    </recommendedName>
</protein>
<dbReference type="Proteomes" id="UP000480684">
    <property type="component" value="Unassembled WGS sequence"/>
</dbReference>
<feature type="chain" id="PRO_5028824578" description="DUF4148 domain-containing protein" evidence="2">
    <location>
        <begin position="25"/>
        <end position="94"/>
    </location>
</feature>